<sequence length="332" mass="36231">MITVGALKSENVQVTIADSGAQKHQIKKATKVIQSWVKQVTSQGGQGVHLGDKDATGIAKALPRTAENSAAFEVVAEFLAAEVGGSLRRGDRVLRASSLQIFSFALHITRYLAWNVPPESLAFCYMAFDRGRAARAEIEAENSVTGDLYAFLDEEPPPVPPTRSRRSDPGPVGSSRRASPRRHTESLDGPLLSHAPLEDLFLKRQHRSTSCFFGKPAMGAICTVEQADEKGSMVFTPSCRANDCKAEEASTPYPELYEWKEDRGTGPSAPRLEDHCDSLAALQKRHAPMTHAATLHPLSKTKPWDKEKTMSTKHSMPSSEYMGPIDSGISNM</sequence>
<dbReference type="Proteomes" id="UP000186817">
    <property type="component" value="Unassembled WGS sequence"/>
</dbReference>
<dbReference type="EMBL" id="LSRX01000040">
    <property type="protein sequence ID" value="OLQ12656.1"/>
    <property type="molecule type" value="Genomic_DNA"/>
</dbReference>
<proteinExistence type="predicted"/>
<evidence type="ECO:0000313" key="3">
    <source>
        <dbReference type="Proteomes" id="UP000186817"/>
    </source>
</evidence>
<organism evidence="2 3">
    <name type="scientific">Symbiodinium microadriaticum</name>
    <name type="common">Dinoflagellate</name>
    <name type="synonym">Zooxanthella microadriatica</name>
    <dbReference type="NCBI Taxonomy" id="2951"/>
    <lineage>
        <taxon>Eukaryota</taxon>
        <taxon>Sar</taxon>
        <taxon>Alveolata</taxon>
        <taxon>Dinophyceae</taxon>
        <taxon>Suessiales</taxon>
        <taxon>Symbiodiniaceae</taxon>
        <taxon>Symbiodinium</taxon>
    </lineage>
</organism>
<comment type="caution">
    <text evidence="2">The sequence shown here is derived from an EMBL/GenBank/DDBJ whole genome shotgun (WGS) entry which is preliminary data.</text>
</comment>
<dbReference type="AlphaFoldDB" id="A0A1Q9EYY8"/>
<dbReference type="OrthoDB" id="441917at2759"/>
<evidence type="ECO:0000313" key="2">
    <source>
        <dbReference type="EMBL" id="OLQ12656.1"/>
    </source>
</evidence>
<name>A0A1Q9EYY8_SYMMI</name>
<keyword evidence="3" id="KW-1185">Reference proteome</keyword>
<protein>
    <submittedName>
        <fullName evidence="2">Uncharacterized protein</fullName>
    </submittedName>
</protein>
<accession>A0A1Q9EYY8</accession>
<feature type="region of interest" description="Disordered" evidence="1">
    <location>
        <begin position="149"/>
        <end position="191"/>
    </location>
</feature>
<feature type="region of interest" description="Disordered" evidence="1">
    <location>
        <begin position="302"/>
        <end position="332"/>
    </location>
</feature>
<gene>
    <name evidence="2" type="ORF">AK812_SmicGene3453</name>
</gene>
<evidence type="ECO:0000256" key="1">
    <source>
        <dbReference type="SAM" id="MobiDB-lite"/>
    </source>
</evidence>
<reference evidence="2 3" key="1">
    <citation type="submission" date="2016-02" db="EMBL/GenBank/DDBJ databases">
        <title>Genome analysis of coral dinoflagellate symbionts highlights evolutionary adaptations to a symbiotic lifestyle.</title>
        <authorList>
            <person name="Aranda M."/>
            <person name="Li Y."/>
            <person name="Liew Y.J."/>
            <person name="Baumgarten S."/>
            <person name="Simakov O."/>
            <person name="Wilson M."/>
            <person name="Piel J."/>
            <person name="Ashoor H."/>
            <person name="Bougouffa S."/>
            <person name="Bajic V.B."/>
            <person name="Ryu T."/>
            <person name="Ravasi T."/>
            <person name="Bayer T."/>
            <person name="Micklem G."/>
            <person name="Kim H."/>
            <person name="Bhak J."/>
            <person name="Lajeunesse T.C."/>
            <person name="Voolstra C.R."/>
        </authorList>
    </citation>
    <scope>NUCLEOTIDE SEQUENCE [LARGE SCALE GENOMIC DNA]</scope>
    <source>
        <strain evidence="2 3">CCMP2467</strain>
    </source>
</reference>